<dbReference type="AlphaFoldDB" id="A0A9P8V079"/>
<keyword evidence="3 6" id="KW-0326">Glycosidase</keyword>
<reference evidence="8" key="1">
    <citation type="journal article" date="2021" name="Nat. Commun.">
        <title>Genetic determinants of endophytism in the Arabidopsis root mycobiome.</title>
        <authorList>
            <person name="Mesny F."/>
            <person name="Miyauchi S."/>
            <person name="Thiergart T."/>
            <person name="Pickel B."/>
            <person name="Atanasova L."/>
            <person name="Karlsson M."/>
            <person name="Huettel B."/>
            <person name="Barry K.W."/>
            <person name="Haridas S."/>
            <person name="Chen C."/>
            <person name="Bauer D."/>
            <person name="Andreopoulos W."/>
            <person name="Pangilinan J."/>
            <person name="LaButti K."/>
            <person name="Riley R."/>
            <person name="Lipzen A."/>
            <person name="Clum A."/>
            <person name="Drula E."/>
            <person name="Henrissat B."/>
            <person name="Kohler A."/>
            <person name="Grigoriev I.V."/>
            <person name="Martin F.M."/>
            <person name="Hacquard S."/>
        </authorList>
    </citation>
    <scope>NUCLEOTIDE SEQUENCE</scope>
    <source>
        <strain evidence="8">MPI-SDFR-AT-0117</strain>
    </source>
</reference>
<keyword evidence="9" id="KW-1185">Reference proteome</keyword>
<dbReference type="Pfam" id="PF17851">
    <property type="entry name" value="GH43_C2"/>
    <property type="match status" value="1"/>
</dbReference>
<evidence type="ECO:0000256" key="6">
    <source>
        <dbReference type="RuleBase" id="RU361187"/>
    </source>
</evidence>
<name>A0A9P8V079_9PEZI</name>
<protein>
    <submittedName>
        <fullName evidence="8">Glycosyl hydrolase</fullName>
    </submittedName>
</protein>
<evidence type="ECO:0000259" key="7">
    <source>
        <dbReference type="Pfam" id="PF17851"/>
    </source>
</evidence>
<accession>A0A9P8V079</accession>
<keyword evidence="2 6" id="KW-0378">Hydrolase</keyword>
<dbReference type="Gene3D" id="2.60.120.200">
    <property type="match status" value="1"/>
</dbReference>
<feature type="active site" description="Proton donor" evidence="4">
    <location>
        <position position="176"/>
    </location>
</feature>
<dbReference type="InterPro" id="IPR023296">
    <property type="entry name" value="Glyco_hydro_beta-prop_sf"/>
</dbReference>
<proteinExistence type="inferred from homology"/>
<organism evidence="8 9">
    <name type="scientific">Plectosphaerella plurivora</name>
    <dbReference type="NCBI Taxonomy" id="936078"/>
    <lineage>
        <taxon>Eukaryota</taxon>
        <taxon>Fungi</taxon>
        <taxon>Dikarya</taxon>
        <taxon>Ascomycota</taxon>
        <taxon>Pezizomycotina</taxon>
        <taxon>Sordariomycetes</taxon>
        <taxon>Hypocreomycetidae</taxon>
        <taxon>Glomerellales</taxon>
        <taxon>Plectosphaerellaceae</taxon>
        <taxon>Plectosphaerella</taxon>
    </lineage>
</organism>
<sequence>MDKFTNPVVYEDLPDPEVIRVGDLYYMSASSFHFSPGAPLLESRDLVNWEYIGHSVPELPPSERFTLDGKRPIAYNKGVWASTLKYRESNGVFYFYTSVQGTDSTYIFTSKSPRDDVWTAHPPIDRFYYDLGLLIDDDDTMYIAHGTGTIQVAQLSSDGMTEVFNKVVYQTDSYDEGARMYKINGAYYIWLTKEWDAQCVLKSTNGPFGPYEHRDVIKAMRAPVPGAAPPHQGGLVDTPDGQWYFMAFIDAYPTGRVPVLAPVTFSAEGWPSVVADYSIPKGQWLAQYPHISQNGPAGRPWTSRKLEFNQPRLEPYWEWNHNPDNSKWRVQDDQLVLETGTVTDSLHLATNTLTHRTVGPGSIITFCLDVSKMADGDRAGLSMFRDKSAYIGIHRTADSASLAVQWLNGRPAALDWKCISKGSIGAEVPLKDDRVWLRVTADCRAAHEGELATVPRKAVFGYSHDGLNFKQLGPAYELPKESSTFMGERFGLFNFATVALGGQVRLSHGNIEIWNPIKVYPS</sequence>
<comment type="caution">
    <text evidence="8">The sequence shown here is derived from an EMBL/GenBank/DDBJ whole genome shotgun (WGS) entry which is preliminary data.</text>
</comment>
<dbReference type="EMBL" id="JAGSXJ010000055">
    <property type="protein sequence ID" value="KAH6661441.1"/>
    <property type="molecule type" value="Genomic_DNA"/>
</dbReference>
<evidence type="ECO:0000313" key="8">
    <source>
        <dbReference type="EMBL" id="KAH6661441.1"/>
    </source>
</evidence>
<dbReference type="Proteomes" id="UP000770015">
    <property type="component" value="Unassembled WGS sequence"/>
</dbReference>
<evidence type="ECO:0000256" key="2">
    <source>
        <dbReference type="ARBA" id="ARBA00022801"/>
    </source>
</evidence>
<dbReference type="InterPro" id="IPR013320">
    <property type="entry name" value="ConA-like_dom_sf"/>
</dbReference>
<dbReference type="OrthoDB" id="2139957at2759"/>
<evidence type="ECO:0000256" key="4">
    <source>
        <dbReference type="PIRSR" id="PIRSR606710-1"/>
    </source>
</evidence>
<dbReference type="InterPro" id="IPR041542">
    <property type="entry name" value="GH43_C2"/>
</dbReference>
<dbReference type="PANTHER" id="PTHR42812">
    <property type="entry name" value="BETA-XYLOSIDASE"/>
    <property type="match status" value="1"/>
</dbReference>
<evidence type="ECO:0000256" key="1">
    <source>
        <dbReference type="ARBA" id="ARBA00009865"/>
    </source>
</evidence>
<dbReference type="SUPFAM" id="SSF75005">
    <property type="entry name" value="Arabinanase/levansucrase/invertase"/>
    <property type="match status" value="1"/>
</dbReference>
<dbReference type="Gene3D" id="2.115.10.20">
    <property type="entry name" value="Glycosyl hydrolase domain, family 43"/>
    <property type="match status" value="1"/>
</dbReference>
<dbReference type="InterPro" id="IPR051795">
    <property type="entry name" value="Glycosyl_Hydrlase_43"/>
</dbReference>
<dbReference type="SUPFAM" id="SSF49899">
    <property type="entry name" value="Concanavalin A-like lectins/glucanases"/>
    <property type="match status" value="1"/>
</dbReference>
<feature type="site" description="Important for catalytic activity, responsible for pKa modulation of the active site Glu and correct orientation of both the proton donor and substrate" evidence="5">
    <location>
        <position position="130"/>
    </location>
</feature>
<evidence type="ECO:0000256" key="5">
    <source>
        <dbReference type="PIRSR" id="PIRSR606710-2"/>
    </source>
</evidence>
<feature type="domain" description="Beta-xylosidase C-terminal Concanavalin A-like" evidence="7">
    <location>
        <begin position="307"/>
        <end position="497"/>
    </location>
</feature>
<dbReference type="GO" id="GO:0004553">
    <property type="term" value="F:hydrolase activity, hydrolyzing O-glycosyl compounds"/>
    <property type="evidence" value="ECO:0007669"/>
    <property type="project" value="InterPro"/>
</dbReference>
<gene>
    <name evidence="8" type="ORF">F5X68DRAFT_145672</name>
</gene>
<dbReference type="CDD" id="cd09001">
    <property type="entry name" value="GH43_FsAxh1-like"/>
    <property type="match status" value="1"/>
</dbReference>
<feature type="active site" description="Proton acceptor" evidence="4">
    <location>
        <position position="15"/>
    </location>
</feature>
<comment type="similarity">
    <text evidence="1 6">Belongs to the glycosyl hydrolase 43 family.</text>
</comment>
<dbReference type="Pfam" id="PF04616">
    <property type="entry name" value="Glyco_hydro_43"/>
    <property type="match status" value="1"/>
</dbReference>
<evidence type="ECO:0000256" key="3">
    <source>
        <dbReference type="ARBA" id="ARBA00023295"/>
    </source>
</evidence>
<evidence type="ECO:0000313" key="9">
    <source>
        <dbReference type="Proteomes" id="UP000770015"/>
    </source>
</evidence>
<dbReference type="GO" id="GO:0005975">
    <property type="term" value="P:carbohydrate metabolic process"/>
    <property type="evidence" value="ECO:0007669"/>
    <property type="project" value="InterPro"/>
</dbReference>
<dbReference type="PANTHER" id="PTHR42812:SF15">
    <property type="entry name" value="HYDROLASE, PUTATIVE (AFU_ORTHOLOGUE AFUA_2G00930)-RELATED"/>
    <property type="match status" value="1"/>
</dbReference>
<dbReference type="InterPro" id="IPR006710">
    <property type="entry name" value="Glyco_hydro_43"/>
</dbReference>